<reference evidence="1" key="1">
    <citation type="journal article" date="2014" name="Front. Microbiol.">
        <title>High frequency of phylogenetically diverse reductive dehalogenase-homologous genes in deep subseafloor sedimentary metagenomes.</title>
        <authorList>
            <person name="Kawai M."/>
            <person name="Futagami T."/>
            <person name="Toyoda A."/>
            <person name="Takaki Y."/>
            <person name="Nishi S."/>
            <person name="Hori S."/>
            <person name="Arai W."/>
            <person name="Tsubouchi T."/>
            <person name="Morono Y."/>
            <person name="Uchiyama I."/>
            <person name="Ito T."/>
            <person name="Fujiyama A."/>
            <person name="Inagaki F."/>
            <person name="Takami H."/>
        </authorList>
    </citation>
    <scope>NUCLEOTIDE SEQUENCE</scope>
    <source>
        <strain evidence="1">Expedition CK06-06</strain>
    </source>
</reference>
<dbReference type="SUPFAM" id="SSF52402">
    <property type="entry name" value="Adenine nucleotide alpha hydrolases-like"/>
    <property type="match status" value="1"/>
</dbReference>
<proteinExistence type="predicted"/>
<accession>X1G4U4</accession>
<gene>
    <name evidence="1" type="ORF">S03H2_10043</name>
</gene>
<sequence>MLVEKTIFGEIIDKVQTAIDRLKQFEPPEGYYLAFSGGKDSIVIKELADMAGVSYDAHYNNTTIDPPELVYFIKDIYPD</sequence>
<dbReference type="InterPro" id="IPR014729">
    <property type="entry name" value="Rossmann-like_a/b/a_fold"/>
</dbReference>
<name>X1G4U4_9ZZZZ</name>
<evidence type="ECO:0000313" key="1">
    <source>
        <dbReference type="EMBL" id="GAH28018.1"/>
    </source>
</evidence>
<organism evidence="1">
    <name type="scientific">marine sediment metagenome</name>
    <dbReference type="NCBI Taxonomy" id="412755"/>
    <lineage>
        <taxon>unclassified sequences</taxon>
        <taxon>metagenomes</taxon>
        <taxon>ecological metagenomes</taxon>
    </lineage>
</organism>
<protein>
    <recommendedName>
        <fullName evidence="2">Phosphoadenosine phosphosulphate reductase domain-containing protein</fullName>
    </recommendedName>
</protein>
<dbReference type="AlphaFoldDB" id="X1G4U4"/>
<dbReference type="EMBL" id="BARU01005191">
    <property type="protein sequence ID" value="GAH28018.1"/>
    <property type="molecule type" value="Genomic_DNA"/>
</dbReference>
<comment type="caution">
    <text evidence="1">The sequence shown here is derived from an EMBL/GenBank/DDBJ whole genome shotgun (WGS) entry which is preliminary data.</text>
</comment>
<evidence type="ECO:0008006" key="2">
    <source>
        <dbReference type="Google" id="ProtNLM"/>
    </source>
</evidence>
<dbReference type="Gene3D" id="3.40.50.620">
    <property type="entry name" value="HUPs"/>
    <property type="match status" value="1"/>
</dbReference>
<feature type="non-terminal residue" evidence="1">
    <location>
        <position position="79"/>
    </location>
</feature>